<keyword evidence="2" id="KW-0812">Transmembrane</keyword>
<feature type="transmembrane region" description="Helical" evidence="2">
    <location>
        <begin position="111"/>
        <end position="133"/>
    </location>
</feature>
<sequence length="231" mass="22421">MSDPQQPSSVPPPPSPAAPAAPAGPSAQPAPLAPPAPGHPAPPAPAYPAAPVSPAGAPAPSGYHTPAPSGYGAPAPTGYAAPPGAYAGPAAGYAAPFAPEPERPATSTTGVLSLVLALIAVVLGTALGSWAAFEIGRGVVSMDNLTSSTANPLRLLTPVRDVVLWAEITFWAATALGVVAFVLGIVATVKRRGRGAGIAGLVIAAVGPFVFVGVAWALFTAGAAAGINALS</sequence>
<evidence type="ECO:0000313" key="4">
    <source>
        <dbReference type="Proteomes" id="UP001199642"/>
    </source>
</evidence>
<feature type="transmembrane region" description="Helical" evidence="2">
    <location>
        <begin position="168"/>
        <end position="189"/>
    </location>
</feature>
<accession>A0ABY3RRT0</accession>
<evidence type="ECO:0000256" key="2">
    <source>
        <dbReference type="SAM" id="Phobius"/>
    </source>
</evidence>
<feature type="compositionally biased region" description="Pro residues" evidence="1">
    <location>
        <begin position="31"/>
        <end position="48"/>
    </location>
</feature>
<evidence type="ECO:0008006" key="5">
    <source>
        <dbReference type="Google" id="ProtNLM"/>
    </source>
</evidence>
<reference evidence="3 4" key="1">
    <citation type="submission" date="2023-01" db="EMBL/GenBank/DDBJ databases">
        <title>Characterization of estradiol degrading bacteria Microbacterium sp. MZT7 and reveal degrading genes through genome analysis.</title>
        <authorList>
            <person name="Hao P."/>
            <person name="Gao Y."/>
        </authorList>
    </citation>
    <scope>NUCLEOTIDE SEQUENCE [LARGE SCALE GENOMIC DNA]</scope>
    <source>
        <strain evidence="3 4">MZT7</strain>
    </source>
</reference>
<feature type="compositionally biased region" description="Pro residues" evidence="1">
    <location>
        <begin position="9"/>
        <end position="19"/>
    </location>
</feature>
<evidence type="ECO:0000313" key="3">
    <source>
        <dbReference type="EMBL" id="UGS26803.1"/>
    </source>
</evidence>
<keyword evidence="2" id="KW-1133">Transmembrane helix</keyword>
<dbReference type="EMBL" id="CP082781">
    <property type="protein sequence ID" value="UGS26803.1"/>
    <property type="molecule type" value="Genomic_DNA"/>
</dbReference>
<feature type="compositionally biased region" description="Low complexity" evidence="1">
    <location>
        <begin position="49"/>
        <end position="64"/>
    </location>
</feature>
<protein>
    <recommendedName>
        <fullName evidence="5">DUF4064 domain-containing protein</fullName>
    </recommendedName>
</protein>
<keyword evidence="4" id="KW-1185">Reference proteome</keyword>
<gene>
    <name evidence="3" type="ORF">K8F61_00775</name>
</gene>
<feature type="region of interest" description="Disordered" evidence="1">
    <location>
        <begin position="1"/>
        <end position="64"/>
    </location>
</feature>
<dbReference type="Proteomes" id="UP001199642">
    <property type="component" value="Chromosome"/>
</dbReference>
<evidence type="ECO:0000256" key="1">
    <source>
        <dbReference type="SAM" id="MobiDB-lite"/>
    </source>
</evidence>
<name>A0ABY3RRT0_9MICO</name>
<organism evidence="3 4">
    <name type="scientific">Microbacterium resistens</name>
    <dbReference type="NCBI Taxonomy" id="156977"/>
    <lineage>
        <taxon>Bacteria</taxon>
        <taxon>Bacillati</taxon>
        <taxon>Actinomycetota</taxon>
        <taxon>Actinomycetes</taxon>
        <taxon>Micrococcales</taxon>
        <taxon>Microbacteriaceae</taxon>
        <taxon>Microbacterium</taxon>
    </lineage>
</organism>
<feature type="transmembrane region" description="Helical" evidence="2">
    <location>
        <begin position="201"/>
        <end position="227"/>
    </location>
</feature>
<dbReference type="RefSeq" id="WP_231820374.1">
    <property type="nucleotide sequence ID" value="NZ_CP082781.1"/>
</dbReference>
<proteinExistence type="predicted"/>
<keyword evidence="2" id="KW-0472">Membrane</keyword>
<feature type="compositionally biased region" description="Low complexity" evidence="1">
    <location>
        <begin position="20"/>
        <end position="30"/>
    </location>
</feature>